<name>A0A7D9K854_PARCT</name>
<dbReference type="SMART" id="SM00355">
    <property type="entry name" value="ZnF_C2H2"/>
    <property type="match status" value="2"/>
</dbReference>
<protein>
    <submittedName>
        <fullName evidence="2">Uncharacterized protein LOC111626756, partial</fullName>
    </submittedName>
</protein>
<evidence type="ECO:0000313" key="3">
    <source>
        <dbReference type="Proteomes" id="UP001152795"/>
    </source>
</evidence>
<sequence>MSSVKCTDCNFVAKSSQGLGVHRSKKHIATDSLSMNVVSVSVVREYPERRSFYCCLCDSIVLNYQHLTRHFKKLHPDIKIISSARCSVCGKEFSSQGAGVHIARSICGRSKLPAVDDPIMTTATYRDDDSTTNITDLHINNTPSPSQSPPSQSLTSLDSVVALSGCTADERVPSTLPSSDNTPVDITSTVVLNDCTAEDTSTPPSATLEDLSIEDDNDPFNIPRPLFLDSYFQSTSLNPSATAFHPTSPPTNRINTKPTPIPVYPSTPVSIPSDIGSSSSSIPPPLSSPVQSSNPNTSIPSHLPILEAVVILSDCTAVNSNAPSFTLPRLTNPSPPPNSSPPQSSRPHPPNPNQHRSPEPSVALNGCTDGDGVGGPLFPSPTTASQNPFIIPPPLADTSFLTPTAPPSSHSDNVNKHHAQPPTSSHSNCDESFQNRWSSVFSSNSTWQEFSEQCYEFTEDVIKTSNDKQPKKKSYSARRPHRPSARPVNVNRAPLRYNPHEAKKIQTLYRLSKKRAARKVLNDNSPSYSGSTDDANTFFTNVFGEKTCNAEEVKRGLDDFVPSAPIDDRLYSSISPDEAAKKLRSLSNSAPGSDKVEYRHLRSVDPKCIILSTIFNRCLENRNVPDRWKTSSTILIHKKGDASDVSNFRPIALMSCIYKLFMSVTANRLVSFAIHNNLLSDCQKSARPTEGCYEHTFILHSLTGDAKRLQKNVFLAWLDLKNAFGSVSHDVIKITLKHLGIPDGIVDLVNNIYTNATTEVRTANGTTPPIPILAGVKQGCPLSPILFNLCIEIILRSVIAKGQSIGPAKHHGLDISVLAYADDLVLVARDKRKLQLLLDAASSSASLIGLNFRQDKCASISLTYSKRCENNIELNDFSVQGKIMPSMSQFEHYRYLGVPIGMVREVSSLESLVDDLCGDLDKVQESLLAPWQKLDTIRTFIQPCLTFALRAGEPLKASLIKYRKKLVEVVRSILNLPTRASSCVIFASRSVGGLAFQDPLVEVDVQTVVQAIKMLSSSDPFVSSIARSELWSAVRFAARDNPSPALIRDFLSGSNKGKFNPNNIRYRTHSLWTRARSACRHLNITFSVPEHDAPVVATQSSGPRRAKGACSFLHRVTQDRASRKLLDLPDQGKVARASVKDAFANGSSWMFTGLNMRFKDWRFVHRARLNVVPTNKNKSKWSDEFDPECRV</sequence>
<feature type="compositionally biased region" description="Polar residues" evidence="1">
    <location>
        <begin position="421"/>
        <end position="431"/>
    </location>
</feature>
<accession>A0A7D9K854</accession>
<dbReference type="InterPro" id="IPR000477">
    <property type="entry name" value="RT_dom"/>
</dbReference>
<dbReference type="PROSITE" id="PS00028">
    <property type="entry name" value="ZINC_FINGER_C2H2_1"/>
    <property type="match status" value="1"/>
</dbReference>
<dbReference type="OrthoDB" id="6436077at2759"/>
<dbReference type="AlphaFoldDB" id="A0A7D9K854"/>
<reference evidence="2" key="1">
    <citation type="submission" date="2020-04" db="EMBL/GenBank/DDBJ databases">
        <authorList>
            <person name="Alioto T."/>
            <person name="Alioto T."/>
            <person name="Gomez Garrido J."/>
        </authorList>
    </citation>
    <scope>NUCLEOTIDE SEQUENCE</scope>
    <source>
        <strain evidence="2">A484AB</strain>
    </source>
</reference>
<feature type="compositionally biased region" description="Polar residues" evidence="1">
    <location>
        <begin position="399"/>
        <end position="412"/>
    </location>
</feature>
<feature type="region of interest" description="Disordered" evidence="1">
    <location>
        <begin position="325"/>
        <end position="431"/>
    </location>
</feature>
<comment type="caution">
    <text evidence="2">The sequence shown here is derived from an EMBL/GenBank/DDBJ whole genome shotgun (WGS) entry which is preliminary data.</text>
</comment>
<dbReference type="InterPro" id="IPR013087">
    <property type="entry name" value="Znf_C2H2_type"/>
</dbReference>
<evidence type="ECO:0000256" key="1">
    <source>
        <dbReference type="SAM" id="MobiDB-lite"/>
    </source>
</evidence>
<dbReference type="EMBL" id="CACRXK020029088">
    <property type="protein sequence ID" value="CAB4041884.1"/>
    <property type="molecule type" value="Genomic_DNA"/>
</dbReference>
<feature type="region of interest" description="Disordered" evidence="1">
    <location>
        <begin position="240"/>
        <end position="296"/>
    </location>
</feature>
<dbReference type="Proteomes" id="UP001152795">
    <property type="component" value="Unassembled WGS sequence"/>
</dbReference>
<dbReference type="InterPro" id="IPR043502">
    <property type="entry name" value="DNA/RNA_pol_sf"/>
</dbReference>
<dbReference type="SUPFAM" id="SSF56672">
    <property type="entry name" value="DNA/RNA polymerases"/>
    <property type="match status" value="1"/>
</dbReference>
<organism evidence="2 3">
    <name type="scientific">Paramuricea clavata</name>
    <name type="common">Red gorgonian</name>
    <name type="synonym">Violescent sea-whip</name>
    <dbReference type="NCBI Taxonomy" id="317549"/>
    <lineage>
        <taxon>Eukaryota</taxon>
        <taxon>Metazoa</taxon>
        <taxon>Cnidaria</taxon>
        <taxon>Anthozoa</taxon>
        <taxon>Octocorallia</taxon>
        <taxon>Malacalcyonacea</taxon>
        <taxon>Plexauridae</taxon>
        <taxon>Paramuricea</taxon>
    </lineage>
</organism>
<evidence type="ECO:0000313" key="2">
    <source>
        <dbReference type="EMBL" id="CAB4041884.1"/>
    </source>
</evidence>
<dbReference type="CDD" id="cd01650">
    <property type="entry name" value="RT_nLTR_like"/>
    <property type="match status" value="1"/>
</dbReference>
<feature type="compositionally biased region" description="Basic residues" evidence="1">
    <location>
        <begin position="470"/>
        <end position="484"/>
    </location>
</feature>
<keyword evidence="3" id="KW-1185">Reference proteome</keyword>
<proteinExistence type="predicted"/>
<dbReference type="Pfam" id="PF00078">
    <property type="entry name" value="RVT_1"/>
    <property type="match status" value="1"/>
</dbReference>
<feature type="compositionally biased region" description="Low complexity" evidence="1">
    <location>
        <begin position="268"/>
        <end position="281"/>
    </location>
</feature>
<gene>
    <name evidence="2" type="ORF">PACLA_8A069375</name>
</gene>
<feature type="non-terminal residue" evidence="2">
    <location>
        <position position="1191"/>
    </location>
</feature>
<dbReference type="PANTHER" id="PTHR19446">
    <property type="entry name" value="REVERSE TRANSCRIPTASES"/>
    <property type="match status" value="1"/>
</dbReference>
<feature type="region of interest" description="Disordered" evidence="1">
    <location>
        <begin position="465"/>
        <end position="491"/>
    </location>
</feature>
<dbReference type="PROSITE" id="PS50878">
    <property type="entry name" value="RT_POL"/>
    <property type="match status" value="1"/>
</dbReference>